<feature type="compositionally biased region" description="Low complexity" evidence="1">
    <location>
        <begin position="747"/>
        <end position="764"/>
    </location>
</feature>
<dbReference type="EMBL" id="KK122427">
    <property type="protein sequence ID" value="KFM82697.1"/>
    <property type="molecule type" value="Genomic_DNA"/>
</dbReference>
<dbReference type="OMA" id="HIWIPTS"/>
<feature type="compositionally biased region" description="Low complexity" evidence="1">
    <location>
        <begin position="695"/>
        <end position="710"/>
    </location>
</feature>
<feature type="chain" id="PRO_5001831125" evidence="2">
    <location>
        <begin position="21"/>
        <end position="917"/>
    </location>
</feature>
<evidence type="ECO:0000313" key="3">
    <source>
        <dbReference type="EMBL" id="KFM82697.1"/>
    </source>
</evidence>
<dbReference type="OrthoDB" id="6362401at2759"/>
<evidence type="ECO:0000256" key="2">
    <source>
        <dbReference type="SAM" id="SignalP"/>
    </source>
</evidence>
<accession>A0A087UZA8</accession>
<evidence type="ECO:0000256" key="1">
    <source>
        <dbReference type="SAM" id="MobiDB-lite"/>
    </source>
</evidence>
<organism evidence="3 4">
    <name type="scientific">Stegodyphus mimosarum</name>
    <name type="common">African social velvet spider</name>
    <dbReference type="NCBI Taxonomy" id="407821"/>
    <lineage>
        <taxon>Eukaryota</taxon>
        <taxon>Metazoa</taxon>
        <taxon>Ecdysozoa</taxon>
        <taxon>Arthropoda</taxon>
        <taxon>Chelicerata</taxon>
        <taxon>Arachnida</taxon>
        <taxon>Araneae</taxon>
        <taxon>Araneomorphae</taxon>
        <taxon>Entelegynae</taxon>
        <taxon>Eresoidea</taxon>
        <taxon>Eresidae</taxon>
        <taxon>Stegodyphus</taxon>
    </lineage>
</organism>
<feature type="compositionally biased region" description="Basic and acidic residues" evidence="1">
    <location>
        <begin position="726"/>
        <end position="737"/>
    </location>
</feature>
<sequence length="917" mass="100664">MSSPFILAVILHFFYQVTWATVFPDVSHRPPIPGQAVRTFDISGQRYYVQDDLQQNPPRTMIKEEGFLQPDPKPDNQRWFIRENQSDETADYPSSTEAFDRYYSNGLPAVGPVATPLPDEAFMIPSSSRNEMPDALSSVGNSDIWVLTKGSDNQYLPQRLVQVPVPTERVVEVINQETSPKFVSESVKSIPLPPSSLPSQKNQFPPPPPANVVQEIWIQAPGKIQIQNQKTAAVMDELPSIKQTIDTPQPVRQTISVPQTVKQIVDIPQPIKQIVDVPQTFKQIAQPQITKDMYQLPPPPPVPVLSKTAAPLPLPSSFKTLDITSPKQVTAPAAAGDVIIDDPKYILGKNAVVSQVKHIWIPTSPQTGKFITVPVSGTASLENSAPMKGIPVDIAPPVDVSETWILKQDGLIPRFEPQKPALPAAVVPRGKVLIDQTPTVVQTDSLKNVQLVGKSVTDNIPVSMWPVSKGISDQTIIGKSETPLPPPSGISQKSDTIIVDKGLSLPPIFPPKTYINNEKLLPTPNLPPLPPPPLVRKVMNDKPCPLNPQISSFPLKGIAPPVVSKTLPVVKTQPIMRIIRINSYPYRSYVLNSQIKPNAYGYSRPAAILLRQTNNGFIRLIPASPPSTPVAIRRRIVPIQGSKSAPSIIYPPTQVVRRLRYNYPISGYVRSFPVPGKNVFPQPQAISPKAGSIVSASTDSSSSSESSSSESSEEKETKRTKSKGAKSAEDAEGKTFEEPESIETEEPTSGSSSSEAEAQKGSSSVEKESERETEEELPAESQSAESIEVAESQFISYYEKHPEGAIREESKLKLLPQYTLDYDQSDSVGAFQNSKASDANDKIISNYSYGDINRFFRKVEYDVRDQYKPETENNEPDIVSHKTDSIANTVIDNSSAETSASTPPPFKENLTEDAQRD</sequence>
<protein>
    <submittedName>
        <fullName evidence="3">Uncharacterized protein</fullName>
    </submittedName>
</protein>
<feature type="region of interest" description="Disordered" evidence="1">
    <location>
        <begin position="690"/>
        <end position="788"/>
    </location>
</feature>
<name>A0A087UZA8_STEMI</name>
<keyword evidence="2" id="KW-0732">Signal</keyword>
<dbReference type="AlphaFoldDB" id="A0A087UZA8"/>
<feature type="non-terminal residue" evidence="3">
    <location>
        <position position="917"/>
    </location>
</feature>
<feature type="signal peptide" evidence="2">
    <location>
        <begin position="1"/>
        <end position="20"/>
    </location>
</feature>
<feature type="region of interest" description="Disordered" evidence="1">
    <location>
        <begin position="868"/>
        <end position="917"/>
    </location>
</feature>
<gene>
    <name evidence="3" type="ORF">X975_06939</name>
</gene>
<keyword evidence="4" id="KW-1185">Reference proteome</keyword>
<dbReference type="STRING" id="407821.A0A087UZA8"/>
<evidence type="ECO:0000313" key="4">
    <source>
        <dbReference type="Proteomes" id="UP000054359"/>
    </source>
</evidence>
<dbReference type="Proteomes" id="UP000054359">
    <property type="component" value="Unassembled WGS sequence"/>
</dbReference>
<proteinExistence type="predicted"/>
<reference evidence="3 4" key="1">
    <citation type="submission" date="2013-11" db="EMBL/GenBank/DDBJ databases">
        <title>Genome sequencing of Stegodyphus mimosarum.</title>
        <authorList>
            <person name="Bechsgaard J."/>
        </authorList>
    </citation>
    <scope>NUCLEOTIDE SEQUENCE [LARGE SCALE GENOMIC DNA]</scope>
</reference>